<reference evidence="6 7" key="1">
    <citation type="submission" date="2020-06" db="EMBL/GenBank/DDBJ databases">
        <title>NJ-3-1, isolated from saline soil.</title>
        <authorList>
            <person name="Cui H.L."/>
            <person name="Shi X."/>
        </authorList>
    </citation>
    <scope>NUCLEOTIDE SEQUENCE [LARGE SCALE GENOMIC DNA]</scope>
    <source>
        <strain evidence="6 7">NJ-3-1</strain>
    </source>
</reference>
<dbReference type="PANTHER" id="PTHR43772:SF2">
    <property type="entry name" value="PUTATIVE (AFU_ORTHOLOGUE AFUA_2G04480)-RELATED"/>
    <property type="match status" value="1"/>
</dbReference>
<dbReference type="RefSeq" id="WP_179268926.1">
    <property type="nucleotide sequence ID" value="NZ_CP058579.1"/>
</dbReference>
<dbReference type="GO" id="GO:0016798">
    <property type="term" value="F:hydrolase activity, acting on glycosyl bonds"/>
    <property type="evidence" value="ECO:0007669"/>
    <property type="project" value="UniProtKB-KW"/>
</dbReference>
<dbReference type="InterPro" id="IPR052176">
    <property type="entry name" value="Glycosyl_Hydrlase_43_Enz"/>
</dbReference>
<keyword evidence="1" id="KW-0378">Hydrolase</keyword>
<sequence length="574" mass="62712">MRHTRRAVVASAFGLLSGCAVSGGFGATSPTGTRTGTSGTGPTEPTPSPTPGPVDSGRTIPPVSHPGTRAPPLPAGPLPGVENPVLTPDDVTDFGDVTLVADPFLFVEDGEWHLFFEVYNEDRDPDAVIGHARSSEGRDWEYTGVVLEKDAHTSFPLVWKWEGEYYMCPPTGRNVELWRARSFPDDWELLGNLLEAEYYPHDPVIFRYEGRWWLFTDRGNDAVMAFHSEDLESTGWKPHAGNPVVTDRLKGARHAGRPVVVGDRPYLFRMDLRDEYGDKVRGYEVTELTTTTYADRELPESPVLSESGVGWNAEAMHHFDHWWDGDGWLCAVDGERGGSPEGRYAIGLYYVPADASPRQSSLPADRSRTAAYYTFDGHDGVAVDQRGNRRPGVVFDAEAGSVDGVPGRTFAEGTSRVVFPYTYVSTLDGDAFSLVTYVRPAVRSRKRTLLEYGKHDGETNLRVERNGNASWTVTAAGRDDDVSFTAEGGPDDATLVQVALTYVRGSGFGFHTNGVERGRGGDPGSVVEYNDYLVLGADRRGESPWTGWIGPFGVHDAALTGPELDAMDAELRAG</sequence>
<keyword evidence="2" id="KW-0119">Carbohydrate metabolism</keyword>
<dbReference type="PROSITE" id="PS51257">
    <property type="entry name" value="PROKAR_LIPOPROTEIN"/>
    <property type="match status" value="1"/>
</dbReference>
<dbReference type="SUPFAM" id="SSF75005">
    <property type="entry name" value="Arabinanase/levansucrase/invertase"/>
    <property type="match status" value="1"/>
</dbReference>
<keyword evidence="3" id="KW-0326">Glycosidase</keyword>
<dbReference type="GeneID" id="56038116"/>
<protein>
    <recommendedName>
        <fullName evidence="5">Glucosamine inositolphosphorylceramide transferase 1 N-terminal domain-containing protein</fullName>
    </recommendedName>
</protein>
<dbReference type="Proteomes" id="UP000509626">
    <property type="component" value="Chromosome"/>
</dbReference>
<dbReference type="InterPro" id="IPR056442">
    <property type="entry name" value="GINT1_N"/>
</dbReference>
<evidence type="ECO:0000313" key="7">
    <source>
        <dbReference type="Proteomes" id="UP000509626"/>
    </source>
</evidence>
<evidence type="ECO:0000256" key="1">
    <source>
        <dbReference type="ARBA" id="ARBA00022801"/>
    </source>
</evidence>
<dbReference type="AlphaFoldDB" id="A0A7D5QDT0"/>
<evidence type="ECO:0000256" key="3">
    <source>
        <dbReference type="ARBA" id="ARBA00023295"/>
    </source>
</evidence>
<dbReference type="Gene3D" id="2.60.120.200">
    <property type="match status" value="1"/>
</dbReference>
<organism evidence="6 7">
    <name type="scientific">Halorarum salinum</name>
    <dbReference type="NCBI Taxonomy" id="2743089"/>
    <lineage>
        <taxon>Archaea</taxon>
        <taxon>Methanobacteriati</taxon>
        <taxon>Methanobacteriota</taxon>
        <taxon>Stenosarchaea group</taxon>
        <taxon>Halobacteria</taxon>
        <taxon>Halobacteriales</taxon>
        <taxon>Haloferacaceae</taxon>
        <taxon>Halorarum</taxon>
    </lineage>
</organism>
<dbReference type="Pfam" id="PF13385">
    <property type="entry name" value="Laminin_G_3"/>
    <property type="match status" value="1"/>
</dbReference>
<dbReference type="InterPro" id="IPR013320">
    <property type="entry name" value="ConA-like_dom_sf"/>
</dbReference>
<name>A0A7D5QDT0_9EURY</name>
<evidence type="ECO:0000256" key="4">
    <source>
        <dbReference type="SAM" id="MobiDB-lite"/>
    </source>
</evidence>
<evidence type="ECO:0000256" key="2">
    <source>
        <dbReference type="ARBA" id="ARBA00023277"/>
    </source>
</evidence>
<dbReference type="Gene3D" id="2.115.10.20">
    <property type="entry name" value="Glycosyl hydrolase domain, family 43"/>
    <property type="match status" value="1"/>
</dbReference>
<dbReference type="SUPFAM" id="SSF49899">
    <property type="entry name" value="Concanavalin A-like lectins/glucanases"/>
    <property type="match status" value="1"/>
</dbReference>
<evidence type="ECO:0000259" key="5">
    <source>
        <dbReference type="Pfam" id="PF24793"/>
    </source>
</evidence>
<evidence type="ECO:0000313" key="6">
    <source>
        <dbReference type="EMBL" id="QLG62341.1"/>
    </source>
</evidence>
<gene>
    <name evidence="6" type="ORF">HUG12_11615</name>
</gene>
<feature type="region of interest" description="Disordered" evidence="4">
    <location>
        <begin position="26"/>
        <end position="80"/>
    </location>
</feature>
<dbReference type="Pfam" id="PF24793">
    <property type="entry name" value="GINT1_N"/>
    <property type="match status" value="1"/>
</dbReference>
<feature type="compositionally biased region" description="Low complexity" evidence="4">
    <location>
        <begin position="28"/>
        <end position="43"/>
    </location>
</feature>
<keyword evidence="7" id="KW-1185">Reference proteome</keyword>
<dbReference type="PANTHER" id="PTHR43772">
    <property type="entry name" value="ENDO-1,4-BETA-XYLANASE"/>
    <property type="match status" value="1"/>
</dbReference>
<proteinExistence type="predicted"/>
<dbReference type="KEGG" id="halu:HUG12_11615"/>
<dbReference type="OrthoDB" id="203438at2157"/>
<accession>A0A7D5QDT0</accession>
<dbReference type="EMBL" id="CP058579">
    <property type="protein sequence ID" value="QLG62341.1"/>
    <property type="molecule type" value="Genomic_DNA"/>
</dbReference>
<dbReference type="InterPro" id="IPR023296">
    <property type="entry name" value="Glyco_hydro_beta-prop_sf"/>
</dbReference>
<feature type="domain" description="Glucosamine inositolphosphorylceramide transferase 1 N-terminal" evidence="5">
    <location>
        <begin position="81"/>
        <end position="334"/>
    </location>
</feature>